<feature type="transmembrane region" description="Helical" evidence="1">
    <location>
        <begin position="33"/>
        <end position="56"/>
    </location>
</feature>
<keyword evidence="1" id="KW-0812">Transmembrane</keyword>
<feature type="transmembrane region" description="Helical" evidence="1">
    <location>
        <begin position="85"/>
        <end position="107"/>
    </location>
</feature>
<comment type="caution">
    <text evidence="2">The sequence shown here is derived from an EMBL/GenBank/DDBJ whole genome shotgun (WGS) entry which is preliminary data.</text>
</comment>
<evidence type="ECO:0000313" key="2">
    <source>
        <dbReference type="EMBL" id="GLB68075.1"/>
    </source>
</evidence>
<evidence type="ECO:0008006" key="4">
    <source>
        <dbReference type="Google" id="ProtNLM"/>
    </source>
</evidence>
<evidence type="ECO:0000256" key="1">
    <source>
        <dbReference type="SAM" id="Phobius"/>
    </source>
</evidence>
<organism evidence="2 3">
    <name type="scientific">Arthrobacter mangrovi</name>
    <dbReference type="NCBI Taxonomy" id="2966350"/>
    <lineage>
        <taxon>Bacteria</taxon>
        <taxon>Bacillati</taxon>
        <taxon>Actinomycetota</taxon>
        <taxon>Actinomycetes</taxon>
        <taxon>Micrococcales</taxon>
        <taxon>Micrococcaceae</taxon>
        <taxon>Arthrobacter</taxon>
    </lineage>
</organism>
<keyword evidence="1" id="KW-0472">Membrane</keyword>
<sequence length="206" mass="22413">MTQIHHEDVPQEEAAPERFRDRITARELHSSRAAASIVAAVLVAGLCLVLLLEALLKAIGQRYWLVDPRDAAAWVHQLPGNVPPLILGASGLLLLFVGLVFFLKAVLPGRLPRHRIPSRRGIVVADNEVIASSLARRARAAANVSREQVLVTVSRNLVEVQLRPTSGMPVDEALVQGVVEDELLRTRIEPVPEVRVHVSSSGVVGQ</sequence>
<name>A0ABQ5MVR0_9MICC</name>
<accession>A0ABQ5MVR0</accession>
<keyword evidence="1" id="KW-1133">Transmembrane helix</keyword>
<protein>
    <recommendedName>
        <fullName evidence="4">Alkaline shock response membrane anchor protein AmaP</fullName>
    </recommendedName>
</protein>
<dbReference type="Proteomes" id="UP001209654">
    <property type="component" value="Unassembled WGS sequence"/>
</dbReference>
<proteinExistence type="predicted"/>
<dbReference type="EMBL" id="BRVS01000012">
    <property type="protein sequence ID" value="GLB68075.1"/>
    <property type="molecule type" value="Genomic_DNA"/>
</dbReference>
<gene>
    <name evidence="2" type="ORF">AHIS1636_25170</name>
</gene>
<evidence type="ECO:0000313" key="3">
    <source>
        <dbReference type="Proteomes" id="UP001209654"/>
    </source>
</evidence>
<reference evidence="2 3" key="1">
    <citation type="journal article" date="2023" name="Int. J. Syst. Evol. Microbiol.">
        <title>Arthrobacter mangrovi sp. nov., an actinobacterium isolated from the rhizosphere of a mangrove.</title>
        <authorList>
            <person name="Hamada M."/>
            <person name="Saitou S."/>
            <person name="Enomoto N."/>
            <person name="Nanri K."/>
            <person name="Hidaka K."/>
            <person name="Miura T."/>
            <person name="Tamura T."/>
        </authorList>
    </citation>
    <scope>NUCLEOTIDE SEQUENCE [LARGE SCALE GENOMIC DNA]</scope>
    <source>
        <strain evidence="2 3">NBRC 112813</strain>
    </source>
</reference>
<keyword evidence="3" id="KW-1185">Reference proteome</keyword>
<dbReference type="RefSeq" id="WP_264796178.1">
    <property type="nucleotide sequence ID" value="NZ_BRVS01000012.1"/>
</dbReference>